<reference evidence="2 3" key="1">
    <citation type="journal article" date="2019" name="Nat. Med.">
        <title>A library of human gut bacterial isolates paired with longitudinal multiomics data enables mechanistic microbiome research.</title>
        <authorList>
            <person name="Poyet M."/>
            <person name="Groussin M."/>
            <person name="Gibbons S.M."/>
            <person name="Avila-Pacheco J."/>
            <person name="Jiang X."/>
            <person name="Kearney S.M."/>
            <person name="Perrotta A.R."/>
            <person name="Berdy B."/>
            <person name="Zhao S."/>
            <person name="Lieberman T.D."/>
            <person name="Swanson P.K."/>
            <person name="Smith M."/>
            <person name="Roesemann S."/>
            <person name="Alexander J.E."/>
            <person name="Rich S.A."/>
            <person name="Livny J."/>
            <person name="Vlamakis H."/>
            <person name="Clish C."/>
            <person name="Bullock K."/>
            <person name="Deik A."/>
            <person name="Scott J."/>
            <person name="Pierce K.A."/>
            <person name="Xavier R.J."/>
            <person name="Alm E.J."/>
        </authorList>
    </citation>
    <scope>NUCLEOTIDE SEQUENCE [LARGE SCALE GENOMIC DNA]</scope>
    <source>
        <strain evidence="2 3">BIOML-A2</strain>
    </source>
</reference>
<dbReference type="InterPro" id="IPR047057">
    <property type="entry name" value="MerR_fam"/>
</dbReference>
<dbReference type="GO" id="GO:0003700">
    <property type="term" value="F:DNA-binding transcription factor activity"/>
    <property type="evidence" value="ECO:0007669"/>
    <property type="project" value="InterPro"/>
</dbReference>
<dbReference type="GO" id="GO:0003677">
    <property type="term" value="F:DNA binding"/>
    <property type="evidence" value="ECO:0007669"/>
    <property type="project" value="UniProtKB-KW"/>
</dbReference>
<evidence type="ECO:0000256" key="1">
    <source>
        <dbReference type="ARBA" id="ARBA00023125"/>
    </source>
</evidence>
<dbReference type="PANTHER" id="PTHR30204:SF82">
    <property type="entry name" value="TRANSCRIPTIONAL REGULATOR, MERR FAMILY"/>
    <property type="match status" value="1"/>
</dbReference>
<accession>A0A6I3S3H6</accession>
<evidence type="ECO:0000313" key="2">
    <source>
        <dbReference type="EMBL" id="MTU42674.1"/>
    </source>
</evidence>
<proteinExistence type="predicted"/>
<dbReference type="Gene3D" id="1.10.1660.10">
    <property type="match status" value="1"/>
</dbReference>
<gene>
    <name evidence="2" type="ORF">GMD42_03355</name>
</gene>
<sequence length="155" mass="17987">MSYTIGELAKKFNIAPSALRYYEKEGLIPGVKRKASGAREFEAKDCEVLLLIDCLKQSGMSIKEISHFIELLHAGERTLEDRADILSDLEVKFKEELKRQKQTLKRLQYENWVYRQAVRLGSIEAVEELPSASMPKKLRKIKKKIDRICRPEETF</sequence>
<keyword evidence="1" id="KW-0238">DNA-binding</keyword>
<dbReference type="PANTHER" id="PTHR30204">
    <property type="entry name" value="REDOX-CYCLING DRUG-SENSING TRANSCRIPTIONAL ACTIVATOR SOXR"/>
    <property type="match status" value="1"/>
</dbReference>
<dbReference type="SUPFAM" id="SSF46955">
    <property type="entry name" value="Putative DNA-binding domain"/>
    <property type="match status" value="1"/>
</dbReference>
<dbReference type="InterPro" id="IPR000551">
    <property type="entry name" value="MerR-type_HTH_dom"/>
</dbReference>
<dbReference type="Pfam" id="PF13411">
    <property type="entry name" value="MerR_1"/>
    <property type="match status" value="1"/>
</dbReference>
<protein>
    <submittedName>
        <fullName evidence="2">MerR family transcriptional regulator</fullName>
    </submittedName>
</protein>
<name>A0A6I3S3H6_9BURK</name>
<dbReference type="InterPro" id="IPR009061">
    <property type="entry name" value="DNA-bd_dom_put_sf"/>
</dbReference>
<dbReference type="PROSITE" id="PS50937">
    <property type="entry name" value="HTH_MERR_2"/>
    <property type="match status" value="1"/>
</dbReference>
<evidence type="ECO:0000313" key="3">
    <source>
        <dbReference type="Proteomes" id="UP000462362"/>
    </source>
</evidence>
<dbReference type="EMBL" id="WNCL01000006">
    <property type="protein sequence ID" value="MTU42674.1"/>
    <property type="molecule type" value="Genomic_DNA"/>
</dbReference>
<dbReference type="CDD" id="cd01109">
    <property type="entry name" value="HTH_YyaN"/>
    <property type="match status" value="1"/>
</dbReference>
<dbReference type="SMART" id="SM00422">
    <property type="entry name" value="HTH_MERR"/>
    <property type="match status" value="1"/>
</dbReference>
<dbReference type="RefSeq" id="WP_008810467.1">
    <property type="nucleotide sequence ID" value="NZ_CAJUON010000003.1"/>
</dbReference>
<comment type="caution">
    <text evidence="2">The sequence shown here is derived from an EMBL/GenBank/DDBJ whole genome shotgun (WGS) entry which is preliminary data.</text>
</comment>
<dbReference type="GeneID" id="43349724"/>
<dbReference type="AlphaFoldDB" id="A0A6I3S3H6"/>
<dbReference type="Proteomes" id="UP000462362">
    <property type="component" value="Unassembled WGS sequence"/>
</dbReference>
<organism evidence="2 3">
    <name type="scientific">Parasutterella excrementihominis</name>
    <dbReference type="NCBI Taxonomy" id="487175"/>
    <lineage>
        <taxon>Bacteria</taxon>
        <taxon>Pseudomonadati</taxon>
        <taxon>Pseudomonadota</taxon>
        <taxon>Betaproteobacteria</taxon>
        <taxon>Burkholderiales</taxon>
        <taxon>Sutterellaceae</taxon>
        <taxon>Parasutterella</taxon>
    </lineage>
</organism>